<feature type="transmembrane region" description="Helical" evidence="18">
    <location>
        <begin position="452"/>
        <end position="471"/>
    </location>
</feature>
<keyword evidence="11" id="KW-0067">ATP-binding</keyword>
<comment type="caution">
    <text evidence="21">The sequence shown here is derived from an EMBL/GenBank/DDBJ whole genome shotgun (WGS) entry which is preliminary data.</text>
</comment>
<comment type="catalytic activity">
    <reaction evidence="1">
        <text>S-ubiquitinyl-[E1 ubiquitin-activating enzyme]-L-cysteine + [E2 ubiquitin-conjugating enzyme]-L-cysteine = [E1 ubiquitin-activating enzyme]-L-cysteine + S-ubiquitinyl-[E2 ubiquitin-conjugating enzyme]-L-cysteine.</text>
        <dbReference type="EC" id="2.3.2.23"/>
    </reaction>
</comment>
<evidence type="ECO:0000313" key="24">
    <source>
        <dbReference type="Proteomes" id="UP000663829"/>
    </source>
</evidence>
<organism evidence="21 24">
    <name type="scientific">Didymodactylos carnosus</name>
    <dbReference type="NCBI Taxonomy" id="1234261"/>
    <lineage>
        <taxon>Eukaryota</taxon>
        <taxon>Metazoa</taxon>
        <taxon>Spiralia</taxon>
        <taxon>Gnathifera</taxon>
        <taxon>Rotifera</taxon>
        <taxon>Eurotatoria</taxon>
        <taxon>Bdelloidea</taxon>
        <taxon>Philodinida</taxon>
        <taxon>Philodinidae</taxon>
        <taxon>Didymodactylos</taxon>
    </lineage>
</organism>
<evidence type="ECO:0000256" key="13">
    <source>
        <dbReference type="ARBA" id="ARBA00023098"/>
    </source>
</evidence>
<evidence type="ECO:0000256" key="9">
    <source>
        <dbReference type="ARBA" id="ARBA00022786"/>
    </source>
</evidence>
<evidence type="ECO:0000313" key="21">
    <source>
        <dbReference type="EMBL" id="CAF0893862.1"/>
    </source>
</evidence>
<dbReference type="PROSITE" id="PS00183">
    <property type="entry name" value="UBC_1"/>
    <property type="match status" value="2"/>
</dbReference>
<dbReference type="Proteomes" id="UP000681722">
    <property type="component" value="Unassembled WGS sequence"/>
</dbReference>
<dbReference type="EMBL" id="CAJNOQ010001422">
    <property type="protein sequence ID" value="CAF0893862.1"/>
    <property type="molecule type" value="Genomic_DNA"/>
</dbReference>
<evidence type="ECO:0000313" key="20">
    <source>
        <dbReference type="EMBL" id="CAF0777251.1"/>
    </source>
</evidence>
<comment type="pathway">
    <text evidence="3">Protein modification; protein ubiquitination.</text>
</comment>
<protein>
    <recommendedName>
        <fullName evidence="4">E2 ubiquitin-conjugating enzyme</fullName>
        <ecNumber evidence="4">2.3.2.23</ecNumber>
    </recommendedName>
</protein>
<keyword evidence="13" id="KW-0443">Lipid metabolism</keyword>
<dbReference type="EMBL" id="CAJOBC010001422">
    <property type="protein sequence ID" value="CAF3677624.1"/>
    <property type="molecule type" value="Genomic_DNA"/>
</dbReference>
<evidence type="ECO:0000256" key="8">
    <source>
        <dbReference type="ARBA" id="ARBA00022741"/>
    </source>
</evidence>
<dbReference type="EC" id="2.3.2.23" evidence="4"/>
<evidence type="ECO:0000256" key="17">
    <source>
        <dbReference type="SAM" id="MobiDB-lite"/>
    </source>
</evidence>
<dbReference type="GO" id="GO:0016020">
    <property type="term" value="C:membrane"/>
    <property type="evidence" value="ECO:0007669"/>
    <property type="project" value="UniProtKB-SubCell"/>
</dbReference>
<feature type="transmembrane region" description="Helical" evidence="18">
    <location>
        <begin position="410"/>
        <end position="432"/>
    </location>
</feature>
<feature type="transmembrane region" description="Helical" evidence="18">
    <location>
        <begin position="249"/>
        <end position="267"/>
    </location>
</feature>
<keyword evidence="8" id="KW-0547">Nucleotide-binding</keyword>
<evidence type="ECO:0000256" key="16">
    <source>
        <dbReference type="PROSITE-ProRule" id="PRU10133"/>
    </source>
</evidence>
<feature type="region of interest" description="Disordered" evidence="17">
    <location>
        <begin position="474"/>
        <end position="494"/>
    </location>
</feature>
<feature type="domain" description="UBC core" evidence="19">
    <location>
        <begin position="15"/>
        <end position="179"/>
    </location>
</feature>
<evidence type="ECO:0000256" key="1">
    <source>
        <dbReference type="ARBA" id="ARBA00000485"/>
    </source>
</evidence>
<evidence type="ECO:0000256" key="6">
    <source>
        <dbReference type="ARBA" id="ARBA00022679"/>
    </source>
</evidence>
<dbReference type="InterPro" id="IPR023313">
    <property type="entry name" value="UBQ-conjugating_AS"/>
</dbReference>
<dbReference type="InterPro" id="IPR000608">
    <property type="entry name" value="UBC"/>
</dbReference>
<keyword evidence="12 18" id="KW-1133">Transmembrane helix</keyword>
<proteinExistence type="predicted"/>
<keyword evidence="9" id="KW-0833">Ubl conjugation pathway</keyword>
<keyword evidence="15" id="KW-0275">Fatty acid biosynthesis</keyword>
<evidence type="ECO:0000259" key="19">
    <source>
        <dbReference type="PROSITE" id="PS50127"/>
    </source>
</evidence>
<evidence type="ECO:0000313" key="22">
    <source>
        <dbReference type="EMBL" id="CAF3558557.1"/>
    </source>
</evidence>
<dbReference type="GO" id="GO:0061631">
    <property type="term" value="F:ubiquitin conjugating enzyme activity"/>
    <property type="evidence" value="ECO:0007669"/>
    <property type="project" value="UniProtKB-EC"/>
</dbReference>
<dbReference type="FunFam" id="3.10.110.10:FF:000101">
    <property type="entry name" value="Ubiquitin-conjugating enzyme E2 D2"/>
    <property type="match status" value="1"/>
</dbReference>
<feature type="transmembrane region" description="Helical" evidence="18">
    <location>
        <begin position="377"/>
        <end position="398"/>
    </location>
</feature>
<evidence type="ECO:0000256" key="4">
    <source>
        <dbReference type="ARBA" id="ARBA00012486"/>
    </source>
</evidence>
<dbReference type="Pfam" id="PF00179">
    <property type="entry name" value="UQ_con"/>
    <property type="match status" value="1"/>
</dbReference>
<sequence>MKLSCSKRYQHSITMALKRINKELQELEKDPPANCSAGPVNDDMFHWQATIMGPGESPFQGGVFFLSIHFPADYPFKPPKITFTTKIYHPNINSNGAICLDILRSQWSPVKDDMFHWQATIMGPGESPFQGGVFFLSIHFPADYPFKPPKITFTTKIYHPNVNSNGVICLDILRSQWSPEQKSPSIMITLISHLTDYFETLKQSKTTDPSGVNFSFVLDFEKHYDRLDTLNYSMLRDLKTFMMERWHNSFFYAIAYLFLIYTGHIYMKTRPRFELRPALASWNILLALFSILGAIRVIPELVYVLYKYGFTYSICNNSNAFGVTGFWTWAFCFAKLPELLDTVFIVLRKQPLIFLHYYHHATVLIYCWYSYHDLTASGRWFCSMNSLVHAIMYTYYALRALRFKIPRHVSMLITLLQLSQMIVGCYINLKIWDIKNNGETCQVSDDNLKYSMVMYATYFLLFAHFFAGAYIKPSSSTKKGKQLENNENDKIKSE</sequence>
<evidence type="ECO:0000256" key="14">
    <source>
        <dbReference type="ARBA" id="ARBA00023136"/>
    </source>
</evidence>
<dbReference type="PROSITE" id="PS01188">
    <property type="entry name" value="ELO"/>
    <property type="match status" value="1"/>
</dbReference>
<keyword evidence="6" id="KW-0808">Transferase</keyword>
<evidence type="ECO:0000256" key="10">
    <source>
        <dbReference type="ARBA" id="ARBA00022832"/>
    </source>
</evidence>
<dbReference type="InterPro" id="IPR030457">
    <property type="entry name" value="ELO_CS"/>
</dbReference>
<keyword evidence="24" id="KW-1185">Reference proteome</keyword>
<dbReference type="CDD" id="cd00195">
    <property type="entry name" value="UBCc_UEV"/>
    <property type="match status" value="1"/>
</dbReference>
<feature type="active site" description="Glycyl thioester intermediate" evidence="16">
    <location>
        <position position="99"/>
    </location>
</feature>
<feature type="transmembrane region" description="Helical" evidence="18">
    <location>
        <begin position="326"/>
        <end position="347"/>
    </location>
</feature>
<comment type="subcellular location">
    <subcellularLocation>
        <location evidence="2">Membrane</location>
        <topology evidence="2">Multi-pass membrane protein</topology>
    </subcellularLocation>
</comment>
<dbReference type="Proteomes" id="UP000682733">
    <property type="component" value="Unassembled WGS sequence"/>
</dbReference>
<dbReference type="PROSITE" id="PS50127">
    <property type="entry name" value="UBC_2"/>
    <property type="match status" value="1"/>
</dbReference>
<dbReference type="Gene3D" id="3.10.110.10">
    <property type="entry name" value="Ubiquitin Conjugating Enzyme"/>
    <property type="match status" value="2"/>
</dbReference>
<gene>
    <name evidence="21" type="ORF">GPM918_LOCUS8269</name>
    <name evidence="20" type="ORF">OVA965_LOCUS3409</name>
    <name evidence="23" type="ORF">SRO942_LOCUS8269</name>
    <name evidence="22" type="ORF">TMI583_LOCUS3408</name>
</gene>
<keyword evidence="10" id="KW-0276">Fatty acid metabolism</keyword>
<dbReference type="Proteomes" id="UP000663829">
    <property type="component" value="Unassembled WGS sequence"/>
</dbReference>
<reference evidence="21" key="1">
    <citation type="submission" date="2021-02" db="EMBL/GenBank/DDBJ databases">
        <authorList>
            <person name="Nowell W R."/>
        </authorList>
    </citation>
    <scope>NUCLEOTIDE SEQUENCE</scope>
</reference>
<feature type="transmembrane region" description="Helical" evidence="18">
    <location>
        <begin position="279"/>
        <end position="306"/>
    </location>
</feature>
<dbReference type="GO" id="GO:0005524">
    <property type="term" value="F:ATP binding"/>
    <property type="evidence" value="ECO:0007669"/>
    <property type="project" value="UniProtKB-KW"/>
</dbReference>
<dbReference type="GO" id="GO:0006633">
    <property type="term" value="P:fatty acid biosynthetic process"/>
    <property type="evidence" value="ECO:0007669"/>
    <property type="project" value="UniProtKB-KW"/>
</dbReference>
<evidence type="ECO:0000256" key="5">
    <source>
        <dbReference type="ARBA" id="ARBA00022516"/>
    </source>
</evidence>
<feature type="active site" description="Glycyl thioester intermediate" evidence="16">
    <location>
        <position position="169"/>
    </location>
</feature>
<dbReference type="Pfam" id="PF01151">
    <property type="entry name" value="ELO"/>
    <property type="match status" value="1"/>
</dbReference>
<dbReference type="GO" id="GO:0009922">
    <property type="term" value="F:fatty acid elongase activity"/>
    <property type="evidence" value="ECO:0007669"/>
    <property type="project" value="InterPro"/>
</dbReference>
<dbReference type="PANTHER" id="PTHR24068">
    <property type="entry name" value="UBIQUITIN-CONJUGATING ENZYME E2"/>
    <property type="match status" value="1"/>
</dbReference>
<keyword evidence="5" id="KW-0444">Lipid biosynthesis</keyword>
<dbReference type="SMART" id="SM00212">
    <property type="entry name" value="UBCc"/>
    <property type="match status" value="2"/>
</dbReference>
<dbReference type="EMBL" id="CAJNOK010000816">
    <property type="protein sequence ID" value="CAF0777251.1"/>
    <property type="molecule type" value="Genomic_DNA"/>
</dbReference>
<evidence type="ECO:0000256" key="7">
    <source>
        <dbReference type="ARBA" id="ARBA00022692"/>
    </source>
</evidence>
<evidence type="ECO:0000256" key="18">
    <source>
        <dbReference type="SAM" id="Phobius"/>
    </source>
</evidence>
<dbReference type="AlphaFoldDB" id="A0A813Z651"/>
<dbReference type="SUPFAM" id="SSF54495">
    <property type="entry name" value="UBC-like"/>
    <property type="match status" value="2"/>
</dbReference>
<evidence type="ECO:0000256" key="2">
    <source>
        <dbReference type="ARBA" id="ARBA00004141"/>
    </source>
</evidence>
<evidence type="ECO:0000256" key="12">
    <source>
        <dbReference type="ARBA" id="ARBA00022989"/>
    </source>
</evidence>
<dbReference type="InterPro" id="IPR016135">
    <property type="entry name" value="UBQ-conjugating_enzyme/RWD"/>
</dbReference>
<evidence type="ECO:0000256" key="15">
    <source>
        <dbReference type="ARBA" id="ARBA00023160"/>
    </source>
</evidence>
<accession>A0A813Z651</accession>
<dbReference type="Proteomes" id="UP000677228">
    <property type="component" value="Unassembled WGS sequence"/>
</dbReference>
<dbReference type="EMBL" id="CAJOBA010000816">
    <property type="protein sequence ID" value="CAF3558557.1"/>
    <property type="molecule type" value="Genomic_DNA"/>
</dbReference>
<keyword evidence="14 18" id="KW-0472">Membrane</keyword>
<dbReference type="OrthoDB" id="10259681at2759"/>
<dbReference type="InterPro" id="IPR002076">
    <property type="entry name" value="ELO_fam"/>
</dbReference>
<evidence type="ECO:0000256" key="11">
    <source>
        <dbReference type="ARBA" id="ARBA00022840"/>
    </source>
</evidence>
<name>A0A813Z651_9BILA</name>
<evidence type="ECO:0000313" key="23">
    <source>
        <dbReference type="EMBL" id="CAF3677624.1"/>
    </source>
</evidence>
<keyword evidence="7 18" id="KW-0812">Transmembrane</keyword>
<feature type="compositionally biased region" description="Basic and acidic residues" evidence="17">
    <location>
        <begin position="481"/>
        <end position="494"/>
    </location>
</feature>
<evidence type="ECO:0000256" key="3">
    <source>
        <dbReference type="ARBA" id="ARBA00004906"/>
    </source>
</evidence>